<keyword evidence="3" id="KW-1185">Reference proteome</keyword>
<dbReference type="EMBL" id="JAAQPF010000090">
    <property type="protein sequence ID" value="KAF5716582.1"/>
    <property type="molecule type" value="Genomic_DNA"/>
</dbReference>
<accession>A0A8H5YSG7</accession>
<evidence type="ECO:0000256" key="1">
    <source>
        <dbReference type="SAM" id="MobiDB-lite"/>
    </source>
</evidence>
<reference evidence="2 3" key="1">
    <citation type="submission" date="2020-05" db="EMBL/GenBank/DDBJ databases">
        <title>Identification and distribution of gene clusters putatively required for synthesis of sphingolipid metabolism inhibitors in phylogenetically diverse species of the filamentous fungus Fusarium.</title>
        <authorList>
            <person name="Kim H.-S."/>
            <person name="Busman M."/>
            <person name="Brown D.W."/>
            <person name="Divon H."/>
            <person name="Uhlig S."/>
            <person name="Proctor R.H."/>
        </authorList>
    </citation>
    <scope>NUCLEOTIDE SEQUENCE [LARGE SCALE GENOMIC DNA]</scope>
    <source>
        <strain evidence="2 3">NRRL 26131</strain>
    </source>
</reference>
<dbReference type="InterPro" id="IPR018247">
    <property type="entry name" value="EF_Hand_1_Ca_BS"/>
</dbReference>
<proteinExistence type="predicted"/>
<dbReference type="AlphaFoldDB" id="A0A8H5YSG7"/>
<gene>
    <name evidence="2" type="ORF">FGLOB1_2504</name>
</gene>
<organism evidence="2 3">
    <name type="scientific">Fusarium globosum</name>
    <dbReference type="NCBI Taxonomy" id="78864"/>
    <lineage>
        <taxon>Eukaryota</taxon>
        <taxon>Fungi</taxon>
        <taxon>Dikarya</taxon>
        <taxon>Ascomycota</taxon>
        <taxon>Pezizomycotina</taxon>
        <taxon>Sordariomycetes</taxon>
        <taxon>Hypocreomycetidae</taxon>
        <taxon>Hypocreales</taxon>
        <taxon>Nectriaceae</taxon>
        <taxon>Fusarium</taxon>
        <taxon>Fusarium fujikuroi species complex</taxon>
    </lineage>
</organism>
<feature type="region of interest" description="Disordered" evidence="1">
    <location>
        <begin position="373"/>
        <end position="408"/>
    </location>
</feature>
<evidence type="ECO:0000313" key="3">
    <source>
        <dbReference type="Proteomes" id="UP000532311"/>
    </source>
</evidence>
<protein>
    <submittedName>
        <fullName evidence="2">Uncharacterized protein</fullName>
    </submittedName>
</protein>
<dbReference type="Proteomes" id="UP000532311">
    <property type="component" value="Unassembled WGS sequence"/>
</dbReference>
<evidence type="ECO:0000313" key="2">
    <source>
        <dbReference type="EMBL" id="KAF5716582.1"/>
    </source>
</evidence>
<name>A0A8H5YSG7_9HYPO</name>
<comment type="caution">
    <text evidence="2">The sequence shown here is derived from an EMBL/GenBank/DDBJ whole genome shotgun (WGS) entry which is preliminary data.</text>
</comment>
<sequence>MQRPHVSQEAANELVQAFRVRMFIELLAKELNPTPESLSEKGIIKGAREDGASIFVSQNDGVSPSSQFEEDTFNDTMYVLHSAARDGRSPSNSGPSAQIMCASASRRTDSPQLEYRQGSLMNDVNEVQSAALGFQNSQRNLYRHILPAGPLVATSSANPQLGPSGVAISRKRAAVPRRRTTTPTIDMASEPDIKSLMTRRVILENLSSALRFTRLATASNLDTGHMLWALGRSRKIGGRLQQRYQRVLFSQKMAKRVEQNSKIVGLDDREWNLMKKDFGFWKVWVDMREIGLKHHDLGEYVALYALPGSMNSENMSKAYQKKLITAFEREIENDSSPLRQWLRDARPLCDMILTKSIPPYRIKLDEYDTNAEGEVSDEDWKSHTGTDPVGDFPDETSPLYDEHTWSLE</sequence>
<dbReference type="PROSITE" id="PS00018">
    <property type="entry name" value="EF_HAND_1"/>
    <property type="match status" value="1"/>
</dbReference>